<accession>A0A1I8AZF8</accession>
<sequence>MLVKFNFKKLIILFTILLPILVIYVNGTGNGDESPNQREASPTRGNSSQHEEGVTRERSRSPPHRRMTWALAFTRMGQGSRGTEPIPAFEIFRNPATMLRNVATSEFEQVKLGHGSHT</sequence>
<feature type="compositionally biased region" description="Polar residues" evidence="1">
    <location>
        <begin position="31"/>
        <end position="48"/>
    </location>
</feature>
<dbReference type="AlphaFoldDB" id="A0A1I8AZF8"/>
<proteinExistence type="predicted"/>
<protein>
    <submittedName>
        <fullName evidence="3">Uncharacterized protein</fullName>
    </submittedName>
</protein>
<evidence type="ECO:0000256" key="1">
    <source>
        <dbReference type="SAM" id="MobiDB-lite"/>
    </source>
</evidence>
<reference evidence="3" key="1">
    <citation type="submission" date="2016-11" db="UniProtKB">
        <authorList>
            <consortium name="WormBaseParasite"/>
        </authorList>
    </citation>
    <scope>IDENTIFICATION</scope>
</reference>
<dbReference type="Proteomes" id="UP000095281">
    <property type="component" value="Unplaced"/>
</dbReference>
<evidence type="ECO:0000313" key="2">
    <source>
        <dbReference type="Proteomes" id="UP000095281"/>
    </source>
</evidence>
<name>A0A1I8AZF8_MELHA</name>
<keyword evidence="2" id="KW-1185">Reference proteome</keyword>
<dbReference type="WBParaSite" id="MhA1_Contig1121.frz3.gene16">
    <property type="protein sequence ID" value="MhA1_Contig1121.frz3.gene16"/>
    <property type="gene ID" value="MhA1_Contig1121.frz3.gene16"/>
</dbReference>
<organism evidence="2 3">
    <name type="scientific">Meloidogyne hapla</name>
    <name type="common">Root-knot nematode worm</name>
    <dbReference type="NCBI Taxonomy" id="6305"/>
    <lineage>
        <taxon>Eukaryota</taxon>
        <taxon>Metazoa</taxon>
        <taxon>Ecdysozoa</taxon>
        <taxon>Nematoda</taxon>
        <taxon>Chromadorea</taxon>
        <taxon>Rhabditida</taxon>
        <taxon>Tylenchina</taxon>
        <taxon>Tylenchomorpha</taxon>
        <taxon>Tylenchoidea</taxon>
        <taxon>Meloidogynidae</taxon>
        <taxon>Meloidogyninae</taxon>
        <taxon>Meloidogyne</taxon>
    </lineage>
</organism>
<evidence type="ECO:0000313" key="3">
    <source>
        <dbReference type="WBParaSite" id="MhA1_Contig1121.frz3.gene16"/>
    </source>
</evidence>
<feature type="compositionally biased region" description="Basic and acidic residues" evidence="1">
    <location>
        <begin position="49"/>
        <end position="60"/>
    </location>
</feature>
<feature type="region of interest" description="Disordered" evidence="1">
    <location>
        <begin position="29"/>
        <end position="66"/>
    </location>
</feature>